<keyword evidence="2" id="KW-1185">Reference proteome</keyword>
<dbReference type="EMBL" id="OZ019895">
    <property type="protein sequence ID" value="CAK9220260.1"/>
    <property type="molecule type" value="Genomic_DNA"/>
</dbReference>
<evidence type="ECO:0000313" key="1">
    <source>
        <dbReference type="EMBL" id="CAK9220260.1"/>
    </source>
</evidence>
<proteinExistence type="predicted"/>
<protein>
    <submittedName>
        <fullName evidence="1">Uncharacterized protein</fullName>
    </submittedName>
</protein>
<evidence type="ECO:0000313" key="2">
    <source>
        <dbReference type="Proteomes" id="UP001497512"/>
    </source>
</evidence>
<dbReference type="PANTHER" id="PTHR35118">
    <property type="entry name" value="KINASE FAMILY PROTEIN"/>
    <property type="match status" value="1"/>
</dbReference>
<sequence>MQQQLGEVSAVLKAFADYVDSLCTAPYPDDYDIWLQPLNRALPHGDPSRMNDLSFRGSDFALESSGTPSVI</sequence>
<dbReference type="PANTHER" id="PTHR35118:SF3">
    <property type="entry name" value="PROTEIN KINASE SUPERFAMILY PROTEIN"/>
    <property type="match status" value="1"/>
</dbReference>
<dbReference type="Proteomes" id="UP001497512">
    <property type="component" value="Chromosome 3"/>
</dbReference>
<accession>A0ABP0UH88</accession>
<gene>
    <name evidence="1" type="ORF">CSSPTR1EN2_LOCUS15329</name>
</gene>
<reference evidence="1" key="1">
    <citation type="submission" date="2024-02" db="EMBL/GenBank/DDBJ databases">
        <authorList>
            <consortium name="ELIXIR-Norway"/>
            <consortium name="Elixir Norway"/>
        </authorList>
    </citation>
    <scope>NUCLEOTIDE SEQUENCE</scope>
</reference>
<organism evidence="1 2">
    <name type="scientific">Sphagnum troendelagicum</name>
    <dbReference type="NCBI Taxonomy" id="128251"/>
    <lineage>
        <taxon>Eukaryota</taxon>
        <taxon>Viridiplantae</taxon>
        <taxon>Streptophyta</taxon>
        <taxon>Embryophyta</taxon>
        <taxon>Bryophyta</taxon>
        <taxon>Sphagnophytina</taxon>
        <taxon>Sphagnopsida</taxon>
        <taxon>Sphagnales</taxon>
        <taxon>Sphagnaceae</taxon>
        <taxon>Sphagnum</taxon>
    </lineage>
</organism>
<name>A0ABP0UH88_9BRYO</name>